<dbReference type="EMBL" id="JAACJO010000006">
    <property type="protein sequence ID" value="KAF5356871.1"/>
    <property type="molecule type" value="Genomic_DNA"/>
</dbReference>
<dbReference type="Gene3D" id="3.40.50.300">
    <property type="entry name" value="P-loop containing nucleotide triphosphate hydrolases"/>
    <property type="match status" value="1"/>
</dbReference>
<dbReference type="AlphaFoldDB" id="A0A8H5LGR3"/>
<organism evidence="3 4">
    <name type="scientific">Leucocoprinus leucothites</name>
    <dbReference type="NCBI Taxonomy" id="201217"/>
    <lineage>
        <taxon>Eukaryota</taxon>
        <taxon>Fungi</taxon>
        <taxon>Dikarya</taxon>
        <taxon>Basidiomycota</taxon>
        <taxon>Agaricomycotina</taxon>
        <taxon>Agaricomycetes</taxon>
        <taxon>Agaricomycetidae</taxon>
        <taxon>Agaricales</taxon>
        <taxon>Agaricineae</taxon>
        <taxon>Agaricaceae</taxon>
        <taxon>Leucocoprinus</taxon>
    </lineage>
</organism>
<reference evidence="3 4" key="1">
    <citation type="journal article" date="2020" name="ISME J.">
        <title>Uncovering the hidden diversity of litter-decomposition mechanisms in mushroom-forming fungi.</title>
        <authorList>
            <person name="Floudas D."/>
            <person name="Bentzer J."/>
            <person name="Ahren D."/>
            <person name="Johansson T."/>
            <person name="Persson P."/>
            <person name="Tunlid A."/>
        </authorList>
    </citation>
    <scope>NUCLEOTIDE SEQUENCE [LARGE SCALE GENOMIC DNA]</scope>
    <source>
        <strain evidence="3 4">CBS 146.42</strain>
    </source>
</reference>
<dbReference type="PANTHER" id="PTHR10039:SF17">
    <property type="entry name" value="FUNGAL STAND N-TERMINAL GOODBYE DOMAIN-CONTAINING PROTEIN-RELATED"/>
    <property type="match status" value="1"/>
</dbReference>
<evidence type="ECO:0000313" key="3">
    <source>
        <dbReference type="EMBL" id="KAF5356871.1"/>
    </source>
</evidence>
<dbReference type="SUPFAM" id="SSF52540">
    <property type="entry name" value="P-loop containing nucleoside triphosphate hydrolases"/>
    <property type="match status" value="1"/>
</dbReference>
<evidence type="ECO:0000256" key="1">
    <source>
        <dbReference type="ARBA" id="ARBA00022737"/>
    </source>
</evidence>
<proteinExistence type="predicted"/>
<dbReference type="OrthoDB" id="3042812at2759"/>
<comment type="caution">
    <text evidence="3">The sequence shown here is derived from an EMBL/GenBank/DDBJ whole genome shotgun (WGS) entry which is preliminary data.</text>
</comment>
<protein>
    <recommendedName>
        <fullName evidence="2">Nephrocystin 3-like N-terminal domain-containing protein</fullName>
    </recommendedName>
</protein>
<keyword evidence="1" id="KW-0677">Repeat</keyword>
<evidence type="ECO:0000313" key="4">
    <source>
        <dbReference type="Proteomes" id="UP000559027"/>
    </source>
</evidence>
<evidence type="ECO:0000259" key="2">
    <source>
        <dbReference type="Pfam" id="PF24883"/>
    </source>
</evidence>
<dbReference type="InterPro" id="IPR027417">
    <property type="entry name" value="P-loop_NTPase"/>
</dbReference>
<gene>
    <name evidence="3" type="ORF">D9756_006445</name>
</gene>
<dbReference type="Pfam" id="PF24883">
    <property type="entry name" value="NPHP3_N"/>
    <property type="match status" value="1"/>
</dbReference>
<dbReference type="InterPro" id="IPR056884">
    <property type="entry name" value="NPHP3-like_N"/>
</dbReference>
<name>A0A8H5LGR3_9AGAR</name>
<feature type="domain" description="Nephrocystin 3-like N-terminal" evidence="2">
    <location>
        <begin position="75"/>
        <end position="225"/>
    </location>
</feature>
<accession>A0A8H5LGR3</accession>
<keyword evidence="4" id="KW-1185">Reference proteome</keyword>
<dbReference type="Proteomes" id="UP000559027">
    <property type="component" value="Unassembled WGS sequence"/>
</dbReference>
<sequence length="698" mass="79898">MSIFSGATNFVINGATFTGAETNRDLTGIDVLLGASTPDAAVDAAVRQYAPSCFPGTRKQYISDIILWATALISEHAQSIYWIKGPAGVGKYAVAQTCAEELKKAGRLGAAFFFSLNGRDDHTRLFITIAYQLSTLLPEYRQVLNNRVRNDKTLVKKTMSSQFNSLIVEPLQELQRQGKPIARMTVIIDGLDECRNKEAQSEIIRLIALFSRERSMPIRWAVFSRPEPGMAAAFDDETISLLSHCVELPISLDANQDIELYLRGEFRNILLRRKLPLSPSWPTVRDMKKLVDASAGLFVYPTVVIRFIDDYPSLRLEETLQNILRAISSRAQLPPQRSISPLAELDAFYILIMEGIPKDILPSVQLLADMVQIKYDGRSWSAAELCNQLGYSQTEFRGHIDFNEDVDPTCSYFVQRESLQPDPHLKNRLLGVHGIKNFYHKSFYDFLVDPERSSQFCVTTLAMREKLFDRYVQIHHHYVQRYAIQNSDLASAIGCCSSDSLFWPQKTEFIDSFLKRRAFAKVSYRLSPNSPMLVQLLGDASIAYLQKLADLDYRKYLVSEIVWHFGLREGYFVLGLAGVERVIQGTVFGRIHSKRFTNFDPQVFLNMLKKLEKSGAVKPYHQNFSAGLTSIYRSFSRPGRSSGQYKLGHGEKSIFWYWEFDTEKRYFHQFRTLDLEEAMRVYRTEMFKMWKDSWKPAP</sequence>
<dbReference type="PANTHER" id="PTHR10039">
    <property type="entry name" value="AMELOGENIN"/>
    <property type="match status" value="1"/>
</dbReference>